<evidence type="ECO:0000259" key="2">
    <source>
        <dbReference type="Pfam" id="PF00005"/>
    </source>
</evidence>
<sequence length="163" mass="17985">MESRERTSLKPILEVRGVQKSFGSYAALRGINLSVRSGEIISVLGPSGCGKSTLLQVIAGLTRPDVGEVLLRGEQVASPSRLVPSEKRNLNMVFQDYALWPHMSVYANIAYGLQRKKMKADLIQAKIAELVKLLRLEGLEQRLPPQLSGGQQQQRCAEIWSNG</sequence>
<keyword evidence="1" id="KW-0813">Transport</keyword>
<dbReference type="Proteomes" id="UP000276178">
    <property type="component" value="Unassembled WGS sequence"/>
</dbReference>
<dbReference type="OrthoDB" id="9802264at2"/>
<accession>A0A3M8B3Q8</accession>
<name>A0A3M8B3Q8_9BACL</name>
<organism evidence="3 4">
    <name type="scientific">Brevibacillus agri</name>
    <dbReference type="NCBI Taxonomy" id="51101"/>
    <lineage>
        <taxon>Bacteria</taxon>
        <taxon>Bacillati</taxon>
        <taxon>Bacillota</taxon>
        <taxon>Bacilli</taxon>
        <taxon>Bacillales</taxon>
        <taxon>Paenibacillaceae</taxon>
        <taxon>Brevibacillus</taxon>
    </lineage>
</organism>
<dbReference type="Pfam" id="PF00005">
    <property type="entry name" value="ABC_tran"/>
    <property type="match status" value="1"/>
</dbReference>
<gene>
    <name evidence="3" type="ORF">EB820_06500</name>
</gene>
<dbReference type="InterPro" id="IPR050093">
    <property type="entry name" value="ABC_SmlMolc_Importer"/>
</dbReference>
<dbReference type="InterPro" id="IPR027417">
    <property type="entry name" value="P-loop_NTPase"/>
</dbReference>
<keyword evidence="3" id="KW-0067">ATP-binding</keyword>
<dbReference type="PANTHER" id="PTHR42781">
    <property type="entry name" value="SPERMIDINE/PUTRESCINE IMPORT ATP-BINDING PROTEIN POTA"/>
    <property type="match status" value="1"/>
</dbReference>
<dbReference type="AlphaFoldDB" id="A0A3M8B3Q8"/>
<evidence type="ECO:0000313" key="4">
    <source>
        <dbReference type="Proteomes" id="UP000276178"/>
    </source>
</evidence>
<feature type="domain" description="ABC transporter" evidence="2">
    <location>
        <begin position="28"/>
        <end position="154"/>
    </location>
</feature>
<protein>
    <submittedName>
        <fullName evidence="3">ABC transporter ATP-binding protein</fullName>
    </submittedName>
</protein>
<dbReference type="GO" id="GO:0005524">
    <property type="term" value="F:ATP binding"/>
    <property type="evidence" value="ECO:0007669"/>
    <property type="project" value="UniProtKB-KW"/>
</dbReference>
<dbReference type="InterPro" id="IPR003439">
    <property type="entry name" value="ABC_transporter-like_ATP-bd"/>
</dbReference>
<dbReference type="Gene3D" id="3.40.50.300">
    <property type="entry name" value="P-loop containing nucleotide triphosphate hydrolases"/>
    <property type="match status" value="1"/>
</dbReference>
<evidence type="ECO:0000313" key="3">
    <source>
        <dbReference type="EMBL" id="RNB58071.1"/>
    </source>
</evidence>
<dbReference type="PANTHER" id="PTHR42781:SF4">
    <property type="entry name" value="SPERMIDINE_PUTRESCINE IMPORT ATP-BINDING PROTEIN POTA"/>
    <property type="match status" value="1"/>
</dbReference>
<comment type="caution">
    <text evidence="3">The sequence shown here is derived from an EMBL/GenBank/DDBJ whole genome shotgun (WGS) entry which is preliminary data.</text>
</comment>
<keyword evidence="3" id="KW-0547">Nucleotide-binding</keyword>
<reference evidence="3 4" key="1">
    <citation type="submission" date="2018-10" db="EMBL/GenBank/DDBJ databases">
        <title>Phylogenomics of Brevibacillus.</title>
        <authorList>
            <person name="Dunlap C."/>
        </authorList>
    </citation>
    <scope>NUCLEOTIDE SEQUENCE [LARGE SCALE GENOMIC DNA]</scope>
    <source>
        <strain evidence="3 4">NRRL NRS 1219</strain>
    </source>
</reference>
<dbReference type="EMBL" id="RHHN01000019">
    <property type="protein sequence ID" value="RNB58071.1"/>
    <property type="molecule type" value="Genomic_DNA"/>
</dbReference>
<dbReference type="GO" id="GO:0016887">
    <property type="term" value="F:ATP hydrolysis activity"/>
    <property type="evidence" value="ECO:0007669"/>
    <property type="project" value="InterPro"/>
</dbReference>
<proteinExistence type="predicted"/>
<evidence type="ECO:0000256" key="1">
    <source>
        <dbReference type="ARBA" id="ARBA00022448"/>
    </source>
</evidence>
<dbReference type="SUPFAM" id="SSF52540">
    <property type="entry name" value="P-loop containing nucleoside triphosphate hydrolases"/>
    <property type="match status" value="1"/>
</dbReference>